<evidence type="ECO:0000313" key="9">
    <source>
        <dbReference type="EMBL" id="PFG37424.1"/>
    </source>
</evidence>
<dbReference type="GO" id="GO:0006935">
    <property type="term" value="P:chemotaxis"/>
    <property type="evidence" value="ECO:0007669"/>
    <property type="project" value="InterPro"/>
</dbReference>
<organism evidence="9 10">
    <name type="scientific">Flavimobilis soli</name>
    <dbReference type="NCBI Taxonomy" id="442709"/>
    <lineage>
        <taxon>Bacteria</taxon>
        <taxon>Bacillati</taxon>
        <taxon>Actinomycetota</taxon>
        <taxon>Actinomycetes</taxon>
        <taxon>Micrococcales</taxon>
        <taxon>Jonesiaceae</taxon>
        <taxon>Flavimobilis</taxon>
    </lineage>
</organism>
<dbReference type="Proteomes" id="UP000221394">
    <property type="component" value="Unassembled WGS sequence"/>
</dbReference>
<dbReference type="Pfam" id="PF00672">
    <property type="entry name" value="HAMP"/>
    <property type="match status" value="1"/>
</dbReference>
<dbReference type="PROSITE" id="PS50111">
    <property type="entry name" value="CHEMOTAXIS_TRANSDUC_2"/>
    <property type="match status" value="1"/>
</dbReference>
<dbReference type="SMART" id="SM00304">
    <property type="entry name" value="HAMP"/>
    <property type="match status" value="1"/>
</dbReference>
<feature type="domain" description="HAMP" evidence="8">
    <location>
        <begin position="233"/>
        <end position="285"/>
    </location>
</feature>
<dbReference type="PANTHER" id="PTHR32089">
    <property type="entry name" value="METHYL-ACCEPTING CHEMOTAXIS PROTEIN MCPB"/>
    <property type="match status" value="1"/>
</dbReference>
<dbReference type="CDD" id="cd06225">
    <property type="entry name" value="HAMP"/>
    <property type="match status" value="1"/>
</dbReference>
<dbReference type="GO" id="GO:0016020">
    <property type="term" value="C:membrane"/>
    <property type="evidence" value="ECO:0007669"/>
    <property type="project" value="InterPro"/>
</dbReference>
<dbReference type="RefSeq" id="WP_281253874.1">
    <property type="nucleotide sequence ID" value="NZ_PDJH01000001.1"/>
</dbReference>
<keyword evidence="6" id="KW-0472">Membrane</keyword>
<dbReference type="Gene3D" id="1.10.287.950">
    <property type="entry name" value="Methyl-accepting chemotaxis protein"/>
    <property type="match status" value="1"/>
</dbReference>
<dbReference type="InterPro" id="IPR003660">
    <property type="entry name" value="HAMP_dom"/>
</dbReference>
<protein>
    <submittedName>
        <fullName evidence="9">Methyl-accepting chemotaxis protein</fullName>
    </submittedName>
</protein>
<dbReference type="InterPro" id="IPR004090">
    <property type="entry name" value="Chemotax_Me-accpt_rcpt"/>
</dbReference>
<evidence type="ECO:0000256" key="2">
    <source>
        <dbReference type="ARBA" id="ARBA00022989"/>
    </source>
</evidence>
<dbReference type="GO" id="GO:0007165">
    <property type="term" value="P:signal transduction"/>
    <property type="evidence" value="ECO:0007669"/>
    <property type="project" value="UniProtKB-KW"/>
</dbReference>
<evidence type="ECO:0000259" key="7">
    <source>
        <dbReference type="PROSITE" id="PS50111"/>
    </source>
</evidence>
<keyword evidence="1 6" id="KW-0812">Transmembrane</keyword>
<gene>
    <name evidence="9" type="ORF">ATL41_2186</name>
</gene>
<dbReference type="InterPro" id="IPR004089">
    <property type="entry name" value="MCPsignal_dom"/>
</dbReference>
<evidence type="ECO:0000256" key="4">
    <source>
        <dbReference type="ARBA" id="ARBA00029447"/>
    </source>
</evidence>
<dbReference type="SMART" id="SM00283">
    <property type="entry name" value="MA"/>
    <property type="match status" value="1"/>
</dbReference>
<name>A0A2A9EET3_9MICO</name>
<evidence type="ECO:0000256" key="3">
    <source>
        <dbReference type="ARBA" id="ARBA00023224"/>
    </source>
</evidence>
<keyword evidence="10" id="KW-1185">Reference proteome</keyword>
<evidence type="ECO:0000256" key="1">
    <source>
        <dbReference type="ARBA" id="ARBA00022692"/>
    </source>
</evidence>
<dbReference type="EMBL" id="PDJH01000001">
    <property type="protein sequence ID" value="PFG37424.1"/>
    <property type="molecule type" value="Genomic_DNA"/>
</dbReference>
<feature type="domain" description="Methyl-accepting transducer" evidence="7">
    <location>
        <begin position="290"/>
        <end position="530"/>
    </location>
</feature>
<dbReference type="PROSITE" id="PS50885">
    <property type="entry name" value="HAMP"/>
    <property type="match status" value="1"/>
</dbReference>
<sequence length="548" mass="56163">MSTPSEETVPDRPARTPLTSRLRDASIRTKIMGLVCGALVACLVIGATGAVALVQARASMGSMADASARLNGAVLDVNNEVWRTRAAALDLAASTADQREDAAAEVTAATESVTATLDRLFSLFVEVTGEQSSNQEALTTAWTEYSDVLTRGLVPAAVSGDMLTVHYLRTGKAENFGSEVVTILSETTAQVTAAADRVQDDAAARSTLMIAVMVATIVVVMGVLLALGVFVTRQIRRPVTAVRDALERLAEGDLTSEVDFAAKDEIGQMAASLVVAQENLRTTLELVAADAHAVAAGAQELAATNTEVAAGAEEASSHAGVVAAAAEQVSRNVQTVAAGAEQMGASIREIAQNASEAAGVASRATSQAANATDTVSRLGASSQEIGAVVKSITSIAEQTNLLALNATIEAARAGEAGKGFAVVASEVKDLAQETARATEDIARKVEAIQADTDNAVHAITEISDVIAKINDYQLTIASAVEEQTATTNEMTRSVSEAATGSADIAGNISGVAQAAATSSQILSGSGGTIDELAAVSTTLRERISGFTF</sequence>
<evidence type="ECO:0000256" key="6">
    <source>
        <dbReference type="SAM" id="Phobius"/>
    </source>
</evidence>
<comment type="similarity">
    <text evidence="4">Belongs to the methyl-accepting chemotaxis (MCP) protein family.</text>
</comment>
<feature type="transmembrane region" description="Helical" evidence="6">
    <location>
        <begin position="207"/>
        <end position="231"/>
    </location>
</feature>
<accession>A0A2A9EET3</accession>
<dbReference type="AlphaFoldDB" id="A0A2A9EET3"/>
<evidence type="ECO:0000256" key="5">
    <source>
        <dbReference type="PROSITE-ProRule" id="PRU00284"/>
    </source>
</evidence>
<keyword evidence="2 6" id="KW-1133">Transmembrane helix</keyword>
<dbReference type="Pfam" id="PF00015">
    <property type="entry name" value="MCPsignal"/>
    <property type="match status" value="1"/>
</dbReference>
<dbReference type="GO" id="GO:0004888">
    <property type="term" value="F:transmembrane signaling receptor activity"/>
    <property type="evidence" value="ECO:0007669"/>
    <property type="project" value="InterPro"/>
</dbReference>
<proteinExistence type="inferred from homology"/>
<reference evidence="9 10" key="1">
    <citation type="submission" date="2017-10" db="EMBL/GenBank/DDBJ databases">
        <title>Sequencing the genomes of 1000 actinobacteria strains.</title>
        <authorList>
            <person name="Klenk H.-P."/>
        </authorList>
    </citation>
    <scope>NUCLEOTIDE SEQUENCE [LARGE SCALE GENOMIC DNA]</scope>
    <source>
        <strain evidence="9 10">DSM 21574</strain>
    </source>
</reference>
<keyword evidence="3 5" id="KW-0807">Transducer</keyword>
<dbReference type="PANTHER" id="PTHR32089:SF112">
    <property type="entry name" value="LYSOZYME-LIKE PROTEIN-RELATED"/>
    <property type="match status" value="1"/>
</dbReference>
<dbReference type="SUPFAM" id="SSF58104">
    <property type="entry name" value="Methyl-accepting chemotaxis protein (MCP) signaling domain"/>
    <property type="match status" value="1"/>
</dbReference>
<comment type="caution">
    <text evidence="9">The sequence shown here is derived from an EMBL/GenBank/DDBJ whole genome shotgun (WGS) entry which is preliminary data.</text>
</comment>
<feature type="transmembrane region" description="Helical" evidence="6">
    <location>
        <begin position="31"/>
        <end position="54"/>
    </location>
</feature>
<dbReference type="PRINTS" id="PR00260">
    <property type="entry name" value="CHEMTRNSDUCR"/>
</dbReference>
<evidence type="ECO:0000313" key="10">
    <source>
        <dbReference type="Proteomes" id="UP000221394"/>
    </source>
</evidence>
<evidence type="ECO:0000259" key="8">
    <source>
        <dbReference type="PROSITE" id="PS50885"/>
    </source>
</evidence>